<dbReference type="SUPFAM" id="SSF53807">
    <property type="entry name" value="Helical backbone' metal receptor"/>
    <property type="match status" value="1"/>
</dbReference>
<feature type="domain" description="Fe/B12 periplasmic-binding" evidence="6">
    <location>
        <begin position="62"/>
        <end position="327"/>
    </location>
</feature>
<dbReference type="InterPro" id="IPR002491">
    <property type="entry name" value="ABC_transptr_periplasmic_BD"/>
</dbReference>
<protein>
    <recommendedName>
        <fullName evidence="6">Fe/B12 periplasmic-binding domain-containing protein</fullName>
    </recommendedName>
</protein>
<dbReference type="Gene3D" id="3.40.50.1980">
    <property type="entry name" value="Nitrogenase molybdenum iron protein domain"/>
    <property type="match status" value="2"/>
</dbReference>
<dbReference type="GO" id="GO:0030288">
    <property type="term" value="C:outer membrane-bounded periplasmic space"/>
    <property type="evidence" value="ECO:0007669"/>
    <property type="project" value="TreeGrafter"/>
</dbReference>
<dbReference type="GO" id="GO:1901678">
    <property type="term" value="P:iron coordination entity transport"/>
    <property type="evidence" value="ECO:0007669"/>
    <property type="project" value="UniProtKB-ARBA"/>
</dbReference>
<feature type="chain" id="PRO_5038619469" description="Fe/B12 periplasmic-binding domain-containing protein" evidence="5">
    <location>
        <begin position="22"/>
        <end position="333"/>
    </location>
</feature>
<gene>
    <name evidence="7" type="ORF">CIK79_00455</name>
</gene>
<keyword evidence="3" id="KW-0813">Transport</keyword>
<dbReference type="Pfam" id="PF01497">
    <property type="entry name" value="Peripla_BP_2"/>
    <property type="match status" value="1"/>
</dbReference>
<evidence type="ECO:0000256" key="4">
    <source>
        <dbReference type="ARBA" id="ARBA00022729"/>
    </source>
</evidence>
<evidence type="ECO:0000256" key="5">
    <source>
        <dbReference type="SAM" id="SignalP"/>
    </source>
</evidence>
<comment type="similarity">
    <text evidence="2">Belongs to the bacterial solute-binding protein 8 family.</text>
</comment>
<keyword evidence="4 5" id="KW-0732">Signal</keyword>
<comment type="subcellular location">
    <subcellularLocation>
        <location evidence="1">Cell envelope</location>
    </subcellularLocation>
</comment>
<dbReference type="PROSITE" id="PS51257">
    <property type="entry name" value="PROKAR_LIPOPROTEIN"/>
    <property type="match status" value="1"/>
</dbReference>
<accession>A0A2A3WZT2</accession>
<name>A0A2A3WZT2_BREAU</name>
<dbReference type="PANTHER" id="PTHR30532">
    <property type="entry name" value="IRON III DICITRATE-BINDING PERIPLASMIC PROTEIN"/>
    <property type="match status" value="1"/>
</dbReference>
<dbReference type="InterPro" id="IPR051313">
    <property type="entry name" value="Bact_iron-sidero_bind"/>
</dbReference>
<dbReference type="EMBL" id="NRGX01000001">
    <property type="protein sequence ID" value="PCC16899.1"/>
    <property type="molecule type" value="Genomic_DNA"/>
</dbReference>
<dbReference type="Proteomes" id="UP000218377">
    <property type="component" value="Unassembled WGS sequence"/>
</dbReference>
<dbReference type="PANTHER" id="PTHR30532:SF1">
    <property type="entry name" value="IRON(3+)-HYDROXAMATE-BINDING PROTEIN FHUD"/>
    <property type="match status" value="1"/>
</dbReference>
<reference evidence="7 8" key="1">
    <citation type="journal article" date="2017" name="Elife">
        <title>Extensive horizontal gene transfer in cheese-associated bacteria.</title>
        <authorList>
            <person name="Bonham K.S."/>
            <person name="Wolfe B.E."/>
            <person name="Dutton R.J."/>
        </authorList>
    </citation>
    <scope>NUCLEOTIDE SEQUENCE [LARGE SCALE GENOMIC DNA]</scope>
    <source>
        <strain evidence="7 8">JB5</strain>
    </source>
</reference>
<proteinExistence type="inferred from homology"/>
<dbReference type="PROSITE" id="PS50983">
    <property type="entry name" value="FE_B12_PBP"/>
    <property type="match status" value="1"/>
</dbReference>
<evidence type="ECO:0000313" key="7">
    <source>
        <dbReference type="EMBL" id="PCC16899.1"/>
    </source>
</evidence>
<evidence type="ECO:0000259" key="6">
    <source>
        <dbReference type="PROSITE" id="PS50983"/>
    </source>
</evidence>
<dbReference type="AlphaFoldDB" id="A0A2A3WZT2"/>
<organism evidence="7 8">
    <name type="scientific">Brevibacterium aurantiacum</name>
    <dbReference type="NCBI Taxonomy" id="273384"/>
    <lineage>
        <taxon>Bacteria</taxon>
        <taxon>Bacillati</taxon>
        <taxon>Actinomycetota</taxon>
        <taxon>Actinomycetes</taxon>
        <taxon>Micrococcales</taxon>
        <taxon>Brevibacteriaceae</taxon>
        <taxon>Brevibacterium</taxon>
    </lineage>
</organism>
<evidence type="ECO:0000313" key="8">
    <source>
        <dbReference type="Proteomes" id="UP000218377"/>
    </source>
</evidence>
<evidence type="ECO:0000256" key="3">
    <source>
        <dbReference type="ARBA" id="ARBA00022448"/>
    </source>
</evidence>
<dbReference type="RefSeq" id="WP_096157145.1">
    <property type="nucleotide sequence ID" value="NZ_NRGX01000001.1"/>
</dbReference>
<evidence type="ECO:0000256" key="2">
    <source>
        <dbReference type="ARBA" id="ARBA00008814"/>
    </source>
</evidence>
<comment type="caution">
    <text evidence="7">The sequence shown here is derived from an EMBL/GenBank/DDBJ whole genome shotgun (WGS) entry which is preliminary data.</text>
</comment>
<feature type="signal peptide" evidence="5">
    <location>
        <begin position="1"/>
        <end position="21"/>
    </location>
</feature>
<sequence>MSVKWKAAGALSMLVGLSLLASGCGSQGENAESAPTESSESFPVTVKNYYGDATIEAEPKSIVVLEQEEVIEVIQKMGFEDSIAATSYIDVGKQKKYLPEEYVKGGDVYDGDIVGSAPGEVNLENLAEYEPDLIFAPDYADDDVISSLNDLAPVVSTKDGEDSATDIITNAFLALGGTEQDAEEFLGEAKRILTEFGDSVGAEELTMEEIYVAEDGLAAPPASTNPFIESGFKRGPFSEQVVEDGNPNPVSISWEELDKIQSDLVVFAGTGVDAEALVKKDSRYERLPAVEKDLVFFANDPQYENSSSNPPTPGGAQHFVDTFGAEVKSRLSD</sequence>
<evidence type="ECO:0000256" key="1">
    <source>
        <dbReference type="ARBA" id="ARBA00004196"/>
    </source>
</evidence>